<proteinExistence type="predicted"/>
<dbReference type="Proteomes" id="UP001634394">
    <property type="component" value="Unassembled WGS sequence"/>
</dbReference>
<evidence type="ECO:0000256" key="2">
    <source>
        <dbReference type="SAM" id="SignalP"/>
    </source>
</evidence>
<keyword evidence="4" id="KW-1185">Reference proteome</keyword>
<name>A0ABD3UTX5_SINWO</name>
<dbReference type="EMBL" id="JBJQND010000015">
    <property type="protein sequence ID" value="KAL3851832.1"/>
    <property type="molecule type" value="Genomic_DNA"/>
</dbReference>
<sequence>MELYLPVFAALLVTVYGCSTPGRDKSDAPLEEKVYKSQFVVYGTVLNKFPDPVYSEKDVFAAVVSVKCTYKGGMLPINITVVGAGKMSGCPEANIHEMTDYILFLKSRNDKYYDIEFSPMTGDPQAIDEILIVCDLVLVYTKGSQAEKDRECPEIFEDVESEEDCLRYHPPQKNANFSTQAPNITTKDKIITSDLEEEPEPEPEPEKDVKINDSDEYGGKSPGQGKGTGQSAISDNGNGKEIYSLSGFFLLTCTAIASFLL</sequence>
<protein>
    <submittedName>
        <fullName evidence="3">Uncharacterized protein</fullName>
    </submittedName>
</protein>
<gene>
    <name evidence="3" type="ORF">ACJMK2_015537</name>
</gene>
<feature type="signal peptide" evidence="2">
    <location>
        <begin position="1"/>
        <end position="17"/>
    </location>
</feature>
<feature type="compositionally biased region" description="Basic and acidic residues" evidence="1">
    <location>
        <begin position="204"/>
        <end position="213"/>
    </location>
</feature>
<evidence type="ECO:0000313" key="4">
    <source>
        <dbReference type="Proteomes" id="UP001634394"/>
    </source>
</evidence>
<evidence type="ECO:0000313" key="3">
    <source>
        <dbReference type="EMBL" id="KAL3851833.1"/>
    </source>
</evidence>
<accession>A0ABD3UTX5</accession>
<feature type="chain" id="PRO_5044725063" evidence="2">
    <location>
        <begin position="18"/>
        <end position="261"/>
    </location>
</feature>
<organism evidence="3 4">
    <name type="scientific">Sinanodonta woodiana</name>
    <name type="common">Chinese pond mussel</name>
    <name type="synonym">Anodonta woodiana</name>
    <dbReference type="NCBI Taxonomy" id="1069815"/>
    <lineage>
        <taxon>Eukaryota</taxon>
        <taxon>Metazoa</taxon>
        <taxon>Spiralia</taxon>
        <taxon>Lophotrochozoa</taxon>
        <taxon>Mollusca</taxon>
        <taxon>Bivalvia</taxon>
        <taxon>Autobranchia</taxon>
        <taxon>Heteroconchia</taxon>
        <taxon>Palaeoheterodonta</taxon>
        <taxon>Unionida</taxon>
        <taxon>Unionoidea</taxon>
        <taxon>Unionidae</taxon>
        <taxon>Unioninae</taxon>
        <taxon>Sinanodonta</taxon>
    </lineage>
</organism>
<feature type="compositionally biased region" description="Acidic residues" evidence="1">
    <location>
        <begin position="194"/>
        <end position="203"/>
    </location>
</feature>
<feature type="region of interest" description="Disordered" evidence="1">
    <location>
        <begin position="194"/>
        <end position="237"/>
    </location>
</feature>
<keyword evidence="2" id="KW-0732">Signal</keyword>
<comment type="caution">
    <text evidence="3">The sequence shown here is derived from an EMBL/GenBank/DDBJ whole genome shotgun (WGS) entry which is preliminary data.</text>
</comment>
<dbReference type="EMBL" id="JBJQND010000015">
    <property type="protein sequence ID" value="KAL3851833.1"/>
    <property type="molecule type" value="Genomic_DNA"/>
</dbReference>
<dbReference type="AlphaFoldDB" id="A0ABD3UTX5"/>
<reference evidence="3 4" key="1">
    <citation type="submission" date="2024-11" db="EMBL/GenBank/DDBJ databases">
        <title>Chromosome-level genome assembly of the freshwater bivalve Anodonta woodiana.</title>
        <authorList>
            <person name="Chen X."/>
        </authorList>
    </citation>
    <scope>NUCLEOTIDE SEQUENCE [LARGE SCALE GENOMIC DNA]</scope>
    <source>
        <strain evidence="3">MN2024</strain>
        <tissue evidence="3">Gills</tissue>
    </source>
</reference>
<evidence type="ECO:0000256" key="1">
    <source>
        <dbReference type="SAM" id="MobiDB-lite"/>
    </source>
</evidence>